<proteinExistence type="predicted"/>
<feature type="compositionally biased region" description="Polar residues" evidence="1">
    <location>
        <begin position="196"/>
        <end position="209"/>
    </location>
</feature>
<reference evidence="2" key="1">
    <citation type="submission" date="2003-11" db="EMBL/GenBank/DDBJ databases">
        <authorList>
            <person name="Schulte U."/>
            <person name="Aign V."/>
            <person name="Hoheisel J."/>
            <person name="Brandt P."/>
            <person name="Fartmann B."/>
            <person name="Holland R."/>
            <person name="Nyakatura G."/>
            <person name="Mewes H.W."/>
            <person name="Mannhaupt G."/>
        </authorList>
    </citation>
    <scope>NUCLEOTIDE SEQUENCE</scope>
</reference>
<organism evidence="2">
    <name type="scientific">Neurospora crassa</name>
    <dbReference type="NCBI Taxonomy" id="5141"/>
    <lineage>
        <taxon>Eukaryota</taxon>
        <taxon>Fungi</taxon>
        <taxon>Dikarya</taxon>
        <taxon>Ascomycota</taxon>
        <taxon>Pezizomycotina</taxon>
        <taxon>Sordariomycetes</taxon>
        <taxon>Sordariomycetidae</taxon>
        <taxon>Sordariales</taxon>
        <taxon>Sordariaceae</taxon>
        <taxon>Neurospora</taxon>
    </lineage>
</organism>
<gene>
    <name evidence="2" type="primary">B10D6.040</name>
</gene>
<evidence type="ECO:0000313" key="2">
    <source>
        <dbReference type="EMBL" id="CAE76220.1"/>
    </source>
</evidence>
<dbReference type="EMBL" id="BX842624">
    <property type="protein sequence ID" value="CAE76220.1"/>
    <property type="molecule type" value="Genomic_DNA"/>
</dbReference>
<feature type="compositionally biased region" description="Basic and acidic residues" evidence="1">
    <location>
        <begin position="264"/>
        <end position="286"/>
    </location>
</feature>
<name>Q6MVS6_NEUCS</name>
<reference evidence="2" key="2">
    <citation type="submission" date="2003-11" db="EMBL/GenBank/DDBJ databases">
        <authorList>
            <person name="German Neurospora genome project"/>
        </authorList>
    </citation>
    <scope>NUCLEOTIDE SEQUENCE</scope>
</reference>
<feature type="compositionally biased region" description="Polar residues" evidence="1">
    <location>
        <begin position="26"/>
        <end position="51"/>
    </location>
</feature>
<feature type="compositionally biased region" description="Basic residues" evidence="1">
    <location>
        <begin position="290"/>
        <end position="299"/>
    </location>
</feature>
<feature type="region of interest" description="Disordered" evidence="1">
    <location>
        <begin position="26"/>
        <end position="115"/>
    </location>
</feature>
<sequence>MDFFLPFIGVLGSQALLSARNIFGAGQTTKPTSTESVSTYQDPWSESSIESSGCDKPVVASTTSEKKDCANDDTSAVKKQNKDPRMTHIGADVSASKSDESKVSTDKNPPTANSDDEMILDCITVQSHFVIGITSSPTDNQPITSSLKKRKWEESVRTSLFDVLHSPSPKKRLTRRYFNPQSRPPFPPATTARGISFNTRTPLRNTTATKTDDHLADTPTPSKIRLRLTSPVQMAVYNSKVARTPSSEPEVSNSSVGGAPDMEWTEKDMAKKKEKPKAGESVDQRPKTQTPRHRIRQRTSQKTWDDLSVVDHRGLLDTKANQQNSTGTPRRKLQQCKWVRYREPEINVLMPDAMVNGRVPRLVLTDPEGRHYSLEDMRFSMQMALSRNRSG</sequence>
<feature type="region of interest" description="Disordered" evidence="1">
    <location>
        <begin position="174"/>
        <end position="302"/>
    </location>
</feature>
<evidence type="ECO:0000256" key="1">
    <source>
        <dbReference type="SAM" id="MobiDB-lite"/>
    </source>
</evidence>
<accession>Q6MVS6</accession>
<dbReference type="VEuPathDB" id="FungiDB:NCU02865"/>
<protein>
    <submittedName>
        <fullName evidence="2">Uncharacterized protein B10D6.040</fullName>
    </submittedName>
</protein>
<dbReference type="AlphaFoldDB" id="Q6MVS6"/>
<feature type="compositionally biased region" description="Low complexity" evidence="1">
    <location>
        <begin position="245"/>
        <end position="258"/>
    </location>
</feature>